<evidence type="ECO:0000259" key="2">
    <source>
        <dbReference type="SMART" id="SM01022"/>
    </source>
</evidence>
<dbReference type="SUPFAM" id="SSF88697">
    <property type="entry name" value="PUA domain-like"/>
    <property type="match status" value="2"/>
</dbReference>
<reference evidence="4" key="1">
    <citation type="journal article" date="2019" name="Int. J. Syst. Evol. Microbiol.">
        <title>The Global Catalogue of Microorganisms (GCM) 10K type strain sequencing project: providing services to taxonomists for standard genome sequencing and annotation.</title>
        <authorList>
            <consortium name="The Broad Institute Genomics Platform"/>
            <consortium name="The Broad Institute Genome Sequencing Center for Infectious Disease"/>
            <person name="Wu L."/>
            <person name="Ma J."/>
        </authorList>
    </citation>
    <scope>NUCLEOTIDE SEQUENCE [LARGE SCALE GENOMIC DNA]</scope>
    <source>
        <strain evidence="4">CGMCC 1.5362</strain>
    </source>
</reference>
<dbReference type="Pfam" id="PF04266">
    <property type="entry name" value="ASCH"/>
    <property type="match status" value="1"/>
</dbReference>
<dbReference type="InterPro" id="IPR007374">
    <property type="entry name" value="ASCH_domain"/>
</dbReference>
<dbReference type="PANTHER" id="PTHR39203:SF1">
    <property type="entry name" value="CYTOPLASMIC PROTEIN"/>
    <property type="match status" value="1"/>
</dbReference>
<proteinExistence type="predicted"/>
<evidence type="ECO:0000256" key="1">
    <source>
        <dbReference type="SAM" id="MobiDB-lite"/>
    </source>
</evidence>
<comment type="caution">
    <text evidence="3">The sequence shown here is derived from an EMBL/GenBank/DDBJ whole genome shotgun (WGS) entry which is preliminary data.</text>
</comment>
<feature type="domain" description="ASCH" evidence="2">
    <location>
        <begin position="39"/>
        <end position="188"/>
    </location>
</feature>
<name>A0ABQ2F9X9_9MICO</name>
<dbReference type="RefSeq" id="WP_022922633.1">
    <property type="nucleotide sequence ID" value="NZ_BMLB01000004.1"/>
</dbReference>
<accession>A0ABQ2F9X9</accession>
<dbReference type="EMBL" id="BMLB01000004">
    <property type="protein sequence ID" value="GGK71802.1"/>
    <property type="molecule type" value="Genomic_DNA"/>
</dbReference>
<evidence type="ECO:0000313" key="4">
    <source>
        <dbReference type="Proteomes" id="UP000662111"/>
    </source>
</evidence>
<dbReference type="SMART" id="SM01022">
    <property type="entry name" value="ASCH"/>
    <property type="match status" value="1"/>
</dbReference>
<keyword evidence="4" id="KW-1185">Reference proteome</keyword>
<dbReference type="Gene3D" id="3.10.400.10">
    <property type="entry name" value="Sulfate adenylyltransferase"/>
    <property type="match status" value="1"/>
</dbReference>
<dbReference type="PANTHER" id="PTHR39203">
    <property type="entry name" value="CYTOPLASMIC PROTEIN-RELATED"/>
    <property type="match status" value="1"/>
</dbReference>
<gene>
    <name evidence="3" type="ORF">GCM10011509_20500</name>
</gene>
<dbReference type="Proteomes" id="UP000662111">
    <property type="component" value="Unassembled WGS sequence"/>
</dbReference>
<evidence type="ECO:0000313" key="3">
    <source>
        <dbReference type="EMBL" id="GGK71802.1"/>
    </source>
</evidence>
<feature type="region of interest" description="Disordered" evidence="1">
    <location>
        <begin position="70"/>
        <end position="96"/>
    </location>
</feature>
<sequence>MDDAEISRFWADARVRGGLNPAGAYLGATVSETLPPPAWSFGATPEESDRLLELVLGGRKTATATALHEYEDEARRRADAEADVPTGGQGPAEGDTLVRTGVDVVLPEPGLLSIVVDGRERPRALIRTTHVEVVRFGDVGEDHARREGEGSLEQWRATHRVHFAAGAAAGEQVTDDTMVVLERFVVVVPATARRAAKRAGLL</sequence>
<organism evidence="3 4">
    <name type="scientific">Ornithinimicrobium pekingense</name>
    <dbReference type="NCBI Taxonomy" id="384677"/>
    <lineage>
        <taxon>Bacteria</taxon>
        <taxon>Bacillati</taxon>
        <taxon>Actinomycetota</taxon>
        <taxon>Actinomycetes</taxon>
        <taxon>Micrococcales</taxon>
        <taxon>Ornithinimicrobiaceae</taxon>
        <taxon>Ornithinimicrobium</taxon>
    </lineage>
</organism>
<protein>
    <recommendedName>
        <fullName evidence="2">ASCH domain-containing protein</fullName>
    </recommendedName>
</protein>
<dbReference type="InterPro" id="IPR009326">
    <property type="entry name" value="DUF984"/>
</dbReference>
<dbReference type="InterPro" id="IPR015947">
    <property type="entry name" value="PUA-like_sf"/>
</dbReference>